<evidence type="ECO:0000256" key="8">
    <source>
        <dbReference type="ARBA" id="ARBA00023170"/>
    </source>
</evidence>
<dbReference type="AlphaFoldDB" id="K7FD37"/>
<feature type="transmembrane region" description="Helical" evidence="14">
    <location>
        <begin position="311"/>
        <end position="336"/>
    </location>
</feature>
<keyword evidence="10" id="KW-0807">Transducer</keyword>
<accession>K7FD37</accession>
<dbReference type="GO" id="GO:0007200">
    <property type="term" value="P:phospholipase C-activating G protein-coupled receptor signaling pathway"/>
    <property type="evidence" value="ECO:0007669"/>
    <property type="project" value="TreeGrafter"/>
</dbReference>
<evidence type="ECO:0000313" key="17">
    <source>
        <dbReference type="Proteomes" id="UP000007267"/>
    </source>
</evidence>
<feature type="transmembrane region" description="Helical" evidence="14">
    <location>
        <begin position="36"/>
        <end position="59"/>
    </location>
</feature>
<dbReference type="PANTHER" id="PTHR24225">
    <property type="entry name" value="CHEMOTACTIC RECEPTOR"/>
    <property type="match status" value="1"/>
</dbReference>
<evidence type="ECO:0000256" key="2">
    <source>
        <dbReference type="ARBA" id="ARBA00022475"/>
    </source>
</evidence>
<comment type="subcellular location">
    <subcellularLocation>
        <location evidence="1">Cell membrane</location>
        <topology evidence="1">Multi-pass membrane protein</topology>
    </subcellularLocation>
</comment>
<dbReference type="Ensembl" id="ENSPSIT00000005982.1">
    <property type="protein sequence ID" value="ENSPSIP00000005947.1"/>
    <property type="gene ID" value="ENSPSIG00000005524.1"/>
</dbReference>
<dbReference type="Pfam" id="PF00001">
    <property type="entry name" value="7tm_1"/>
    <property type="match status" value="2"/>
</dbReference>
<evidence type="ECO:0000256" key="4">
    <source>
        <dbReference type="ARBA" id="ARBA00022989"/>
    </source>
</evidence>
<keyword evidence="5" id="KW-0297">G-protein coupled receptor</keyword>
<evidence type="ECO:0000256" key="5">
    <source>
        <dbReference type="ARBA" id="ARBA00023040"/>
    </source>
</evidence>
<reference evidence="16" key="3">
    <citation type="submission" date="2025-08" db="UniProtKB">
        <authorList>
            <consortium name="Ensembl"/>
        </authorList>
    </citation>
    <scope>IDENTIFICATION</scope>
</reference>
<evidence type="ECO:0000256" key="14">
    <source>
        <dbReference type="SAM" id="Phobius"/>
    </source>
</evidence>
<evidence type="ECO:0000256" key="3">
    <source>
        <dbReference type="ARBA" id="ARBA00022692"/>
    </source>
</evidence>
<reference evidence="16" key="4">
    <citation type="submission" date="2025-09" db="UniProtKB">
        <authorList>
            <consortium name="Ensembl"/>
        </authorList>
    </citation>
    <scope>IDENTIFICATION</scope>
</reference>
<dbReference type="Proteomes" id="UP000007267">
    <property type="component" value="Unassembled WGS sequence"/>
</dbReference>
<dbReference type="GO" id="GO:0004930">
    <property type="term" value="F:G protein-coupled receptor activity"/>
    <property type="evidence" value="ECO:0007669"/>
    <property type="project" value="UniProtKB-KW"/>
</dbReference>
<evidence type="ECO:0000256" key="13">
    <source>
        <dbReference type="ARBA" id="ARBA00039587"/>
    </source>
</evidence>
<evidence type="ECO:0000256" key="9">
    <source>
        <dbReference type="ARBA" id="ARBA00023180"/>
    </source>
</evidence>
<dbReference type="HOGENOM" id="CLU_009579_35_0_1"/>
<feature type="transmembrane region" description="Helical" evidence="14">
    <location>
        <begin position="6"/>
        <end position="24"/>
    </location>
</feature>
<evidence type="ECO:0000313" key="16">
    <source>
        <dbReference type="Ensembl" id="ENSPSIP00000005947.1"/>
    </source>
</evidence>
<evidence type="ECO:0000259" key="15">
    <source>
        <dbReference type="PROSITE" id="PS50262"/>
    </source>
</evidence>
<keyword evidence="9" id="KW-0325">Glycoprotein</keyword>
<feature type="transmembrane region" description="Helical" evidence="14">
    <location>
        <begin position="119"/>
        <end position="137"/>
    </location>
</feature>
<dbReference type="InterPro" id="IPR000276">
    <property type="entry name" value="GPCR_Rhodpsn"/>
</dbReference>
<feature type="domain" description="G-protein coupled receptors family 1 profile" evidence="15">
    <location>
        <begin position="17"/>
        <end position="410"/>
    </location>
</feature>
<dbReference type="PANTHER" id="PTHR24225:SF5">
    <property type="entry name" value="G-PROTEIN COUPLED RECEPTOR 33-RELATED"/>
    <property type="match status" value="1"/>
</dbReference>
<organism evidence="16 17">
    <name type="scientific">Pelodiscus sinensis</name>
    <name type="common">Chinese softshell turtle</name>
    <name type="synonym">Trionyx sinensis</name>
    <dbReference type="NCBI Taxonomy" id="13735"/>
    <lineage>
        <taxon>Eukaryota</taxon>
        <taxon>Metazoa</taxon>
        <taxon>Chordata</taxon>
        <taxon>Craniata</taxon>
        <taxon>Vertebrata</taxon>
        <taxon>Euteleostomi</taxon>
        <taxon>Archelosauria</taxon>
        <taxon>Testudinata</taxon>
        <taxon>Testudines</taxon>
        <taxon>Cryptodira</taxon>
        <taxon>Trionychia</taxon>
        <taxon>Trionychidae</taxon>
        <taxon>Pelodiscus</taxon>
    </lineage>
</organism>
<keyword evidence="8" id="KW-0675">Receptor</keyword>
<dbReference type="PROSITE" id="PS50262">
    <property type="entry name" value="G_PROTEIN_RECEP_F1_2"/>
    <property type="match status" value="1"/>
</dbReference>
<feature type="transmembrane region" description="Helical" evidence="14">
    <location>
        <begin position="356"/>
        <end position="377"/>
    </location>
</feature>
<dbReference type="SUPFAM" id="SSF81321">
    <property type="entry name" value="Family A G protein-coupled receptor-like"/>
    <property type="match status" value="2"/>
</dbReference>
<keyword evidence="2" id="KW-1003">Cell membrane</keyword>
<keyword evidence="3 14" id="KW-0812">Transmembrane</keyword>
<evidence type="ECO:0000256" key="1">
    <source>
        <dbReference type="ARBA" id="ARBA00004651"/>
    </source>
</evidence>
<sequence>MASAGLLFPTVLVGLVGNGLYLWVLGWKMKRTVTTLWFLHLVSCSLLFTLLIPFFIIYILMGFHWVLGMAMCKLISACIQLGMFSSVFLLTLISLDRYTLTCHPVWSQHHRTMHEAKKLVAGVWLVSLALSVPYLAFQETSMLGDGRVACTNYYTGTGDQAGDAWKEHILSRLVSPSLAGSRISFILSLSVQTPDHLWVILWSIGPRGFQLSSCGKDPTSLSLCWSPSVADRVHMGAPCITPRLRPKGIKMLPFPEPVQSPVPTKDVQLASAGLLFPTVLETSMLGDGRVACTNYYTGTGDQAGDAWKEHMYLVLFMSRLLLGFLLPLCVIAGCYVRMGLTMKEKGLARSGKPFKVMVAAVVSFVFGWLPYHLYYGLMLFIEGPKSLTATFQLICVIMFCANVCFTPVLYLFVGQTFQQVFRASLISLVRAAFYEDLDSDGLGPHSHGRTQRETDCM</sequence>
<protein>
    <recommendedName>
        <fullName evidence="13">Probable G-protein coupled receptor 33</fullName>
    </recommendedName>
</protein>
<evidence type="ECO:0000256" key="7">
    <source>
        <dbReference type="ARBA" id="ARBA00023157"/>
    </source>
</evidence>
<dbReference type="GO" id="GO:0006954">
    <property type="term" value="P:inflammatory response"/>
    <property type="evidence" value="ECO:0007669"/>
    <property type="project" value="TreeGrafter"/>
</dbReference>
<dbReference type="GeneTree" id="ENSGT01140000282544"/>
<evidence type="ECO:0000256" key="11">
    <source>
        <dbReference type="ARBA" id="ARBA00025736"/>
    </source>
</evidence>
<evidence type="ECO:0000256" key="6">
    <source>
        <dbReference type="ARBA" id="ARBA00023136"/>
    </source>
</evidence>
<keyword evidence="7" id="KW-1015">Disulfide bond</keyword>
<keyword evidence="17" id="KW-1185">Reference proteome</keyword>
<dbReference type="InterPro" id="IPR000826">
    <property type="entry name" value="Formyl_rcpt-rel"/>
</dbReference>
<dbReference type="InterPro" id="IPR017452">
    <property type="entry name" value="GPCR_Rhodpsn_7TM"/>
</dbReference>
<name>K7FD37_PELSI</name>
<proteinExistence type="inferred from homology"/>
<feature type="transmembrane region" description="Helical" evidence="14">
    <location>
        <begin position="65"/>
        <end position="90"/>
    </location>
</feature>
<feature type="transmembrane region" description="Helical" evidence="14">
    <location>
        <begin position="389"/>
        <end position="413"/>
    </location>
</feature>
<keyword evidence="6 14" id="KW-0472">Membrane</keyword>
<comment type="function">
    <text evidence="12">Orphan receptor; could be a chemoattractant receptor.</text>
</comment>
<dbReference type="eggNOG" id="KOG3656">
    <property type="taxonomic scope" value="Eukaryota"/>
</dbReference>
<dbReference type="GO" id="GO:0005886">
    <property type="term" value="C:plasma membrane"/>
    <property type="evidence" value="ECO:0007669"/>
    <property type="project" value="UniProtKB-SubCell"/>
</dbReference>
<dbReference type="EMBL" id="AGCU01023676">
    <property type="status" value="NOT_ANNOTATED_CDS"/>
    <property type="molecule type" value="Genomic_DNA"/>
</dbReference>
<evidence type="ECO:0000256" key="12">
    <source>
        <dbReference type="ARBA" id="ARBA00037161"/>
    </source>
</evidence>
<dbReference type="PRINTS" id="PR00526">
    <property type="entry name" value="FMETLEUPHER"/>
</dbReference>
<keyword evidence="4 14" id="KW-1133">Transmembrane helix</keyword>
<dbReference type="GO" id="GO:0007204">
    <property type="term" value="P:positive regulation of cytosolic calcium ion concentration"/>
    <property type="evidence" value="ECO:0007669"/>
    <property type="project" value="TreeGrafter"/>
</dbReference>
<dbReference type="PRINTS" id="PR00237">
    <property type="entry name" value="GPCRRHODOPSN"/>
</dbReference>
<reference evidence="17" key="1">
    <citation type="submission" date="2011-10" db="EMBL/GenBank/DDBJ databases">
        <authorList>
            <consortium name="Soft-shell Turtle Genome Consortium"/>
        </authorList>
    </citation>
    <scope>NUCLEOTIDE SEQUENCE [LARGE SCALE GENOMIC DNA]</scope>
    <source>
        <strain evidence="17">Daiwa-1</strain>
    </source>
</reference>
<dbReference type="Gene3D" id="1.20.1070.10">
    <property type="entry name" value="Rhodopsin 7-helix transmembrane proteins"/>
    <property type="match status" value="2"/>
</dbReference>
<reference evidence="17" key="2">
    <citation type="journal article" date="2013" name="Nat. Genet.">
        <title>The draft genomes of soft-shell turtle and green sea turtle yield insights into the development and evolution of the turtle-specific body plan.</title>
        <authorList>
            <person name="Wang Z."/>
            <person name="Pascual-Anaya J."/>
            <person name="Zadissa A."/>
            <person name="Li W."/>
            <person name="Niimura Y."/>
            <person name="Huang Z."/>
            <person name="Li C."/>
            <person name="White S."/>
            <person name="Xiong Z."/>
            <person name="Fang D."/>
            <person name="Wang B."/>
            <person name="Ming Y."/>
            <person name="Chen Y."/>
            <person name="Zheng Y."/>
            <person name="Kuraku S."/>
            <person name="Pignatelli M."/>
            <person name="Herrero J."/>
            <person name="Beal K."/>
            <person name="Nozawa M."/>
            <person name="Li Q."/>
            <person name="Wang J."/>
            <person name="Zhang H."/>
            <person name="Yu L."/>
            <person name="Shigenobu S."/>
            <person name="Wang J."/>
            <person name="Liu J."/>
            <person name="Flicek P."/>
            <person name="Searle S."/>
            <person name="Wang J."/>
            <person name="Kuratani S."/>
            <person name="Yin Y."/>
            <person name="Aken B."/>
            <person name="Zhang G."/>
            <person name="Irie N."/>
        </authorList>
    </citation>
    <scope>NUCLEOTIDE SEQUENCE [LARGE SCALE GENOMIC DNA]</scope>
    <source>
        <strain evidence="17">Daiwa-1</strain>
    </source>
</reference>
<comment type="similarity">
    <text evidence="11">Belongs to the chemokine-like receptor (CMKLR) family.</text>
</comment>
<evidence type="ECO:0000256" key="10">
    <source>
        <dbReference type="ARBA" id="ARBA00023224"/>
    </source>
</evidence>
<dbReference type="EMBL" id="AGCU01023675">
    <property type="status" value="NOT_ANNOTATED_CDS"/>
    <property type="molecule type" value="Genomic_DNA"/>
</dbReference>
<dbReference type="GO" id="GO:0004875">
    <property type="term" value="F:complement receptor activity"/>
    <property type="evidence" value="ECO:0007669"/>
    <property type="project" value="TreeGrafter"/>
</dbReference>